<gene>
    <name evidence="1" type="ORF">QOZ95_000383</name>
</gene>
<proteinExistence type="predicted"/>
<name>A0ABU0KV27_9BACL</name>
<evidence type="ECO:0000313" key="1">
    <source>
        <dbReference type="EMBL" id="MDQ0492236.1"/>
    </source>
</evidence>
<accession>A0ABU0KV27</accession>
<comment type="caution">
    <text evidence="1">The sequence shown here is derived from an EMBL/GenBank/DDBJ whole genome shotgun (WGS) entry which is preliminary data.</text>
</comment>
<dbReference type="Proteomes" id="UP001242811">
    <property type="component" value="Unassembled WGS sequence"/>
</dbReference>
<protein>
    <submittedName>
        <fullName evidence="1">Uncharacterized protein</fullName>
    </submittedName>
</protein>
<keyword evidence="2" id="KW-1185">Reference proteome</keyword>
<organism evidence="1 2">
    <name type="scientific">Paenibacillus brasilensis</name>
    <dbReference type="NCBI Taxonomy" id="128574"/>
    <lineage>
        <taxon>Bacteria</taxon>
        <taxon>Bacillati</taxon>
        <taxon>Bacillota</taxon>
        <taxon>Bacilli</taxon>
        <taxon>Bacillales</taxon>
        <taxon>Paenibacillaceae</taxon>
        <taxon>Paenibacillus</taxon>
    </lineage>
</organism>
<reference evidence="1 2" key="1">
    <citation type="submission" date="2023-07" db="EMBL/GenBank/DDBJ databases">
        <title>Genomic Encyclopedia of Type Strains, Phase IV (KMG-IV): sequencing the most valuable type-strain genomes for metagenomic binning, comparative biology and taxonomic classification.</title>
        <authorList>
            <person name="Goeker M."/>
        </authorList>
    </citation>
    <scope>NUCLEOTIDE SEQUENCE [LARGE SCALE GENOMIC DNA]</scope>
    <source>
        <strain evidence="1 2">DSM 14914</strain>
    </source>
</reference>
<evidence type="ECO:0000313" key="2">
    <source>
        <dbReference type="Proteomes" id="UP001242811"/>
    </source>
</evidence>
<dbReference type="EMBL" id="JAUSWA010000001">
    <property type="protein sequence ID" value="MDQ0492236.1"/>
    <property type="molecule type" value="Genomic_DNA"/>
</dbReference>
<sequence>MNGFKVPWRQNEGQIGCTPERSGPGACFAHSGTPGLPEALG</sequence>